<evidence type="ECO:0000256" key="3">
    <source>
        <dbReference type="ARBA" id="ARBA00023082"/>
    </source>
</evidence>
<evidence type="ECO:0000313" key="8">
    <source>
        <dbReference type="EMBL" id="QJW94811.1"/>
    </source>
</evidence>
<feature type="region of interest" description="Disordered" evidence="5">
    <location>
        <begin position="277"/>
        <end position="306"/>
    </location>
</feature>
<keyword evidence="3" id="KW-0731">Sigma factor</keyword>
<dbReference type="NCBIfam" id="TIGR02937">
    <property type="entry name" value="sigma70-ECF"/>
    <property type="match status" value="1"/>
</dbReference>
<dbReference type="CDD" id="cd06171">
    <property type="entry name" value="Sigma70_r4"/>
    <property type="match status" value="1"/>
</dbReference>
<dbReference type="Gene3D" id="1.10.10.10">
    <property type="entry name" value="Winged helix-like DNA-binding domain superfamily/Winged helix DNA-binding domain"/>
    <property type="match status" value="1"/>
</dbReference>
<dbReference type="InterPro" id="IPR039425">
    <property type="entry name" value="RNA_pol_sigma-70-like"/>
</dbReference>
<dbReference type="InterPro" id="IPR013325">
    <property type="entry name" value="RNA_pol_sigma_r2"/>
</dbReference>
<dbReference type="PANTHER" id="PTHR43133">
    <property type="entry name" value="RNA POLYMERASE ECF-TYPE SIGMA FACTO"/>
    <property type="match status" value="1"/>
</dbReference>
<proteinExistence type="inferred from homology"/>
<dbReference type="KEGG" id="ftj:FTUN_2335"/>
<dbReference type="GO" id="GO:0003677">
    <property type="term" value="F:DNA binding"/>
    <property type="evidence" value="ECO:0007669"/>
    <property type="project" value="InterPro"/>
</dbReference>
<dbReference type="InterPro" id="IPR007627">
    <property type="entry name" value="RNA_pol_sigma70_r2"/>
</dbReference>
<dbReference type="AlphaFoldDB" id="A0A6M5YNI5"/>
<evidence type="ECO:0000313" key="9">
    <source>
        <dbReference type="Proteomes" id="UP000503447"/>
    </source>
</evidence>
<dbReference type="Pfam" id="PF04542">
    <property type="entry name" value="Sigma70_r2"/>
    <property type="match status" value="1"/>
</dbReference>
<accession>A0A6M5YNI5</accession>
<evidence type="ECO:0000256" key="2">
    <source>
        <dbReference type="ARBA" id="ARBA00023015"/>
    </source>
</evidence>
<organism evidence="8 9">
    <name type="scientific">Frigoriglobus tundricola</name>
    <dbReference type="NCBI Taxonomy" id="2774151"/>
    <lineage>
        <taxon>Bacteria</taxon>
        <taxon>Pseudomonadati</taxon>
        <taxon>Planctomycetota</taxon>
        <taxon>Planctomycetia</taxon>
        <taxon>Gemmatales</taxon>
        <taxon>Gemmataceae</taxon>
        <taxon>Frigoriglobus</taxon>
    </lineage>
</organism>
<dbReference type="InterPro" id="IPR036388">
    <property type="entry name" value="WH-like_DNA-bd_sf"/>
</dbReference>
<gene>
    <name evidence="8" type="ORF">FTUN_2335</name>
</gene>
<dbReference type="InterPro" id="IPR014284">
    <property type="entry name" value="RNA_pol_sigma-70_dom"/>
</dbReference>
<keyword evidence="9" id="KW-1185">Reference proteome</keyword>
<protein>
    <submittedName>
        <fullName evidence="8">Uncharacterized protein</fullName>
    </submittedName>
</protein>
<evidence type="ECO:0000259" key="7">
    <source>
        <dbReference type="Pfam" id="PF08281"/>
    </source>
</evidence>
<dbReference type="SUPFAM" id="SSF88946">
    <property type="entry name" value="Sigma2 domain of RNA polymerase sigma factors"/>
    <property type="match status" value="1"/>
</dbReference>
<dbReference type="SUPFAM" id="SSF88659">
    <property type="entry name" value="Sigma3 and sigma4 domains of RNA polymerase sigma factors"/>
    <property type="match status" value="1"/>
</dbReference>
<dbReference type="RefSeq" id="WP_171470726.1">
    <property type="nucleotide sequence ID" value="NZ_CP053452.2"/>
</dbReference>
<dbReference type="InterPro" id="IPR013249">
    <property type="entry name" value="RNA_pol_sigma70_r4_t2"/>
</dbReference>
<evidence type="ECO:0000256" key="5">
    <source>
        <dbReference type="SAM" id="MobiDB-lite"/>
    </source>
</evidence>
<dbReference type="Pfam" id="PF08281">
    <property type="entry name" value="Sigma70_r4_2"/>
    <property type="match status" value="1"/>
</dbReference>
<sequence length="935" mass="100146">MPRALAQLAARLRREPVSPDADATDRDLLTRFLRDQDEAAFEVLVVRHARLVGSAIAKVLADPHDAEDAFQATFLILVRRARSIDWGTGFGPWLYGVAHRVAVKVRDASRTRARREKGGGSRPAPPSPIDLSWREACALLHAELDRLPDRYRLPLLLCHLEGKTRDEAAAALQVTVGTVKGRLERGRELLRTRLARRGVALSVALVAAVAAPGAHAVPPPVSVTLRAARGGASDRVLTLTREFAMSSVLSQFAQSVAGVLGVVAVASVLLAAGAGVPTHATDEKRTPPAPQPGAVKTAEEPKGTTKTDAFVVNVQVKKPDGKPAAGANVWVWADDQKLTEGRTDANGRADLTVPKFFERVTVFASAPEYGPDWSESRPVAPGKPAAGSPTELTLVENERAIEARFTDLEGRPLANLPVEVLRLAKLYPGQTWAEFRAKRAADDLALQSLPRVRGTAAGLPKQLSTDKDGRIKLTGVGKDRLVSLATAGQTHEYTLVRIVCRELEKSEELPGHEPLCGARGTVPLAPARTLTGTVRDARTGAPVPGMKVTDIGFHLTGAVTDKDGKFTLHGMKKQREYALAFGSLGVAPYFDLNESLPDTPGFEPLPIDVKVYRGVVATGRVTDDRGRPLRGHMFYHWTDDNPNVAEYGRGTRAGYRVSNWGDLDADGRYKLLVIPGPGLVGVCARPERLFPRLDAQKESAPRKVYSWPGAPLHALREVNFDPGNEKTFVHNFSLTPGAVCDLTIRGEGGKLTERLLAVGQSEAAEAQPVVGATLKLTGLSPTRARAVVFMDDAKTVGAVAAVTGGAGTPVTVTLEKLGAVSGRLRTADGSPAIGAEVRVRLLLDRAKYDNLPDEVFTTLGVSGIEPGAWKHFTGRTARTDKDGTFTLTGLLPGQEYHLIAGFNVEKMGGELLHERNGVTVKPGGTTDLGDLNPKK</sequence>
<evidence type="ECO:0000256" key="4">
    <source>
        <dbReference type="ARBA" id="ARBA00023163"/>
    </source>
</evidence>
<dbReference type="GO" id="GO:0030246">
    <property type="term" value="F:carbohydrate binding"/>
    <property type="evidence" value="ECO:0007669"/>
    <property type="project" value="InterPro"/>
</dbReference>
<dbReference type="SUPFAM" id="SSF49464">
    <property type="entry name" value="Carboxypeptidase regulatory domain-like"/>
    <property type="match status" value="1"/>
</dbReference>
<dbReference type="GO" id="GO:0006352">
    <property type="term" value="P:DNA-templated transcription initiation"/>
    <property type="evidence" value="ECO:0007669"/>
    <property type="project" value="InterPro"/>
</dbReference>
<dbReference type="InterPro" id="IPR013324">
    <property type="entry name" value="RNA_pol_sigma_r3/r4-like"/>
</dbReference>
<dbReference type="InterPro" id="IPR013784">
    <property type="entry name" value="Carb-bd-like_fold"/>
</dbReference>
<comment type="similarity">
    <text evidence="1">Belongs to the sigma-70 factor family. ECF subfamily.</text>
</comment>
<feature type="domain" description="RNA polymerase sigma factor 70 region 4 type 2" evidence="7">
    <location>
        <begin position="139"/>
        <end position="190"/>
    </location>
</feature>
<dbReference type="GO" id="GO:0016987">
    <property type="term" value="F:sigma factor activity"/>
    <property type="evidence" value="ECO:0007669"/>
    <property type="project" value="UniProtKB-KW"/>
</dbReference>
<dbReference type="Gene3D" id="1.10.1740.10">
    <property type="match status" value="1"/>
</dbReference>
<evidence type="ECO:0000256" key="1">
    <source>
        <dbReference type="ARBA" id="ARBA00010641"/>
    </source>
</evidence>
<dbReference type="Proteomes" id="UP000503447">
    <property type="component" value="Chromosome"/>
</dbReference>
<dbReference type="PANTHER" id="PTHR43133:SF51">
    <property type="entry name" value="RNA POLYMERASE SIGMA FACTOR"/>
    <property type="match status" value="1"/>
</dbReference>
<feature type="domain" description="RNA polymerase sigma-70 region 2" evidence="6">
    <location>
        <begin position="44"/>
        <end position="104"/>
    </location>
</feature>
<evidence type="ECO:0000259" key="6">
    <source>
        <dbReference type="Pfam" id="PF04542"/>
    </source>
</evidence>
<name>A0A6M5YNI5_9BACT</name>
<keyword evidence="4" id="KW-0804">Transcription</keyword>
<keyword evidence="2" id="KW-0805">Transcription regulation</keyword>
<dbReference type="InterPro" id="IPR008969">
    <property type="entry name" value="CarboxyPept-like_regulatory"/>
</dbReference>
<dbReference type="SUPFAM" id="SSF49452">
    <property type="entry name" value="Starch-binding domain-like"/>
    <property type="match status" value="1"/>
</dbReference>
<dbReference type="EMBL" id="CP053452">
    <property type="protein sequence ID" value="QJW94811.1"/>
    <property type="molecule type" value="Genomic_DNA"/>
</dbReference>
<reference evidence="9" key="1">
    <citation type="submission" date="2020-05" db="EMBL/GenBank/DDBJ databases">
        <title>Frigoriglobus tundricola gen. nov., sp. nov., a psychrotolerant cellulolytic planctomycete of the family Gemmataceae with two divergent copies of 16S rRNA gene.</title>
        <authorList>
            <person name="Kulichevskaya I.S."/>
            <person name="Ivanova A.A."/>
            <person name="Naumoff D.G."/>
            <person name="Beletsky A.V."/>
            <person name="Rijpstra W.I.C."/>
            <person name="Sinninghe Damste J.S."/>
            <person name="Mardanov A.V."/>
            <person name="Ravin N.V."/>
            <person name="Dedysh S.N."/>
        </authorList>
    </citation>
    <scope>NUCLEOTIDE SEQUENCE [LARGE SCALE GENOMIC DNA]</scope>
    <source>
        <strain evidence="9">PL17</strain>
    </source>
</reference>